<gene>
    <name evidence="1" type="ORF">CSKR_112952</name>
</gene>
<dbReference type="EMBL" id="NIRI02000005">
    <property type="protein sequence ID" value="KAG5454612.1"/>
    <property type="molecule type" value="Genomic_DNA"/>
</dbReference>
<protein>
    <submittedName>
        <fullName evidence="1">Uncharacterized protein</fullName>
    </submittedName>
</protein>
<keyword evidence="2" id="KW-1185">Reference proteome</keyword>
<dbReference type="AlphaFoldDB" id="A0A419PTB7"/>
<organism evidence="1 2">
    <name type="scientific">Clonorchis sinensis</name>
    <name type="common">Chinese liver fluke</name>
    <dbReference type="NCBI Taxonomy" id="79923"/>
    <lineage>
        <taxon>Eukaryota</taxon>
        <taxon>Metazoa</taxon>
        <taxon>Spiralia</taxon>
        <taxon>Lophotrochozoa</taxon>
        <taxon>Platyhelminthes</taxon>
        <taxon>Trematoda</taxon>
        <taxon>Digenea</taxon>
        <taxon>Opisthorchiida</taxon>
        <taxon>Opisthorchiata</taxon>
        <taxon>Opisthorchiidae</taxon>
        <taxon>Clonorchis</taxon>
    </lineage>
</organism>
<reference evidence="1 2" key="1">
    <citation type="journal article" date="2018" name="Biotechnol. Adv.">
        <title>Improved genomic resources and new bioinformatic workflow for the carcinogenic parasite Clonorchis sinensis: Biotechnological implications.</title>
        <authorList>
            <person name="Wang D."/>
            <person name="Korhonen P.K."/>
            <person name="Gasser R.B."/>
            <person name="Young N.D."/>
        </authorList>
    </citation>
    <scope>NUCLEOTIDE SEQUENCE [LARGE SCALE GENOMIC DNA]</scope>
    <source>
        <strain evidence="1">Cs-k2</strain>
    </source>
</reference>
<name>A0A419PTB7_CLOSI</name>
<evidence type="ECO:0000313" key="2">
    <source>
        <dbReference type="Proteomes" id="UP000286415"/>
    </source>
</evidence>
<dbReference type="Proteomes" id="UP000286415">
    <property type="component" value="Unassembled WGS sequence"/>
</dbReference>
<dbReference type="InParanoid" id="A0A419PTB7"/>
<evidence type="ECO:0000313" key="1">
    <source>
        <dbReference type="EMBL" id="KAG5454612.1"/>
    </source>
</evidence>
<sequence>MILIRVAQIGYRRSPLSLALANQRCTWITGFGFVQENKLDESTGWSDITAIDWGAPSYQHWILLGPYPGRKTMCPRSLTNLRHLSVTKMLFAGLAGLLSDTFLVTALTAPEANSPSGRSVVRTPPLHLDFLSRLGQPDSISVLVIPSDGMAVEHRKGVTAERLFCDDRPHHGPILTLSPTLPNRLGVSFSERQVDG</sequence>
<proteinExistence type="predicted"/>
<comment type="caution">
    <text evidence="1">The sequence shown here is derived from an EMBL/GenBank/DDBJ whole genome shotgun (WGS) entry which is preliminary data.</text>
</comment>
<accession>A0A419PTB7</accession>
<reference evidence="1 2" key="2">
    <citation type="journal article" date="2021" name="Genomics">
        <title>High-quality reference genome for Clonorchis sinensis.</title>
        <authorList>
            <person name="Young N.D."/>
            <person name="Stroehlein A.J."/>
            <person name="Kinkar L."/>
            <person name="Wang T."/>
            <person name="Sohn W.M."/>
            <person name="Chang B.C.H."/>
            <person name="Kaur P."/>
            <person name="Weisz D."/>
            <person name="Dudchenko O."/>
            <person name="Aiden E.L."/>
            <person name="Korhonen P.K."/>
            <person name="Gasser R.B."/>
        </authorList>
    </citation>
    <scope>NUCLEOTIDE SEQUENCE [LARGE SCALE GENOMIC DNA]</scope>
    <source>
        <strain evidence="1">Cs-k2</strain>
    </source>
</reference>